<feature type="domain" description="Glycosyl transferase family 1" evidence="2">
    <location>
        <begin position="210"/>
        <end position="334"/>
    </location>
</feature>
<sequence length="414" mass="46570">MKKILHILCQKPGCTGSGTFLQSMVALGEDHGYHQAVIVGISQKDRLPALGKNHHVKVYPVVFETEALPFPVVGMSDVMPYSSTRYQDMNDEMMGQWEKAFHEQIHEAVSVFQPELIISHHLWILTALVKKIVPNIPVVGICHGTCLRQLILAEKFAHSVIEGCRKCDLVFALNNYQKEKIVEDYGIKEEKILVLGNGFLNKYFYLPEGKKEDGTVRLVYAGKLSRAKGFFSLLKAFQMLLEEGGSDLELHLAGSCAGDDAVIIQQIKDCSPNRIIYYGAVTQKRLGEIFRKCDILILPSFYEGLPLVIIEGLASGLRVVSTDLPGVRDFLGEKITMSGAINFISLPRLKGVDEPFPEDLPSFEERICQSVTRQINLLKGDNPWKQADFFNALHDLSWERLFQKMEADIEEMLL</sequence>
<dbReference type="Pfam" id="PF00534">
    <property type="entry name" value="Glycos_transf_1"/>
    <property type="match status" value="1"/>
</dbReference>
<keyword evidence="1 4" id="KW-0808">Transferase</keyword>
<evidence type="ECO:0000256" key="1">
    <source>
        <dbReference type="ARBA" id="ARBA00022679"/>
    </source>
</evidence>
<evidence type="ECO:0000259" key="3">
    <source>
        <dbReference type="Pfam" id="PF13439"/>
    </source>
</evidence>
<dbReference type="Gene3D" id="3.40.50.2000">
    <property type="entry name" value="Glycogen Phosphorylase B"/>
    <property type="match status" value="2"/>
</dbReference>
<evidence type="ECO:0000313" key="4">
    <source>
        <dbReference type="EMBL" id="CQR71725.1"/>
    </source>
</evidence>
<name>A0A0U1KWU4_9FIRM</name>
<evidence type="ECO:0000313" key="5">
    <source>
        <dbReference type="Proteomes" id="UP000049855"/>
    </source>
</evidence>
<proteinExistence type="predicted"/>
<protein>
    <submittedName>
        <fullName evidence="4">Glycosyl transferase</fullName>
    </submittedName>
</protein>
<dbReference type="InterPro" id="IPR001296">
    <property type="entry name" value="Glyco_trans_1"/>
</dbReference>
<dbReference type="EMBL" id="CTRP01000005">
    <property type="protein sequence ID" value="CQR71725.1"/>
    <property type="molecule type" value="Genomic_DNA"/>
</dbReference>
<dbReference type="PANTHER" id="PTHR46401:SF2">
    <property type="entry name" value="GLYCOSYLTRANSFERASE WBBK-RELATED"/>
    <property type="match status" value="1"/>
</dbReference>
<gene>
    <name evidence="4" type="ORF">SpAn4DRAFT_3591</name>
</gene>
<dbReference type="GO" id="GO:0016757">
    <property type="term" value="F:glycosyltransferase activity"/>
    <property type="evidence" value="ECO:0007669"/>
    <property type="project" value="InterPro"/>
</dbReference>
<dbReference type="CDD" id="cd03801">
    <property type="entry name" value="GT4_PimA-like"/>
    <property type="match status" value="1"/>
</dbReference>
<dbReference type="GO" id="GO:0009103">
    <property type="term" value="P:lipopolysaccharide biosynthetic process"/>
    <property type="evidence" value="ECO:0007669"/>
    <property type="project" value="TreeGrafter"/>
</dbReference>
<dbReference type="PANTHER" id="PTHR46401">
    <property type="entry name" value="GLYCOSYLTRANSFERASE WBBK-RELATED"/>
    <property type="match status" value="1"/>
</dbReference>
<dbReference type="Proteomes" id="UP000049855">
    <property type="component" value="Unassembled WGS sequence"/>
</dbReference>
<feature type="domain" description="Glycosyltransferase subfamily 4-like N-terminal" evidence="3">
    <location>
        <begin position="96"/>
        <end position="198"/>
    </location>
</feature>
<accession>A0A0U1KWU4</accession>
<reference evidence="5" key="1">
    <citation type="submission" date="2015-03" db="EMBL/GenBank/DDBJ databases">
        <authorList>
            <person name="Nijsse Bart"/>
        </authorList>
    </citation>
    <scope>NUCLEOTIDE SEQUENCE [LARGE SCALE GENOMIC DNA]</scope>
</reference>
<evidence type="ECO:0000259" key="2">
    <source>
        <dbReference type="Pfam" id="PF00534"/>
    </source>
</evidence>
<dbReference type="RefSeq" id="WP_021168810.1">
    <property type="nucleotide sequence ID" value="NZ_CTRP01000005.1"/>
</dbReference>
<dbReference type="Pfam" id="PF13439">
    <property type="entry name" value="Glyco_transf_4"/>
    <property type="match status" value="1"/>
</dbReference>
<dbReference type="SUPFAM" id="SSF53756">
    <property type="entry name" value="UDP-Glycosyltransferase/glycogen phosphorylase"/>
    <property type="match status" value="1"/>
</dbReference>
<keyword evidence="5" id="KW-1185">Reference proteome</keyword>
<dbReference type="InterPro" id="IPR028098">
    <property type="entry name" value="Glyco_trans_4-like_N"/>
</dbReference>
<organism evidence="4 5">
    <name type="scientific">Sporomusa ovata</name>
    <dbReference type="NCBI Taxonomy" id="2378"/>
    <lineage>
        <taxon>Bacteria</taxon>
        <taxon>Bacillati</taxon>
        <taxon>Bacillota</taxon>
        <taxon>Negativicutes</taxon>
        <taxon>Selenomonadales</taxon>
        <taxon>Sporomusaceae</taxon>
        <taxon>Sporomusa</taxon>
    </lineage>
</organism>
<dbReference type="AlphaFoldDB" id="A0A0U1KWU4"/>